<comment type="pathway">
    <text evidence="1">Bacterial outer membrane biogenesis; LPS O-antigen biosynthesis.</text>
</comment>
<reference evidence="4 5" key="1">
    <citation type="submission" date="2019-02" db="EMBL/GenBank/DDBJ databases">
        <title>Marinobacter halodurans sp. nov., a marine bacterium isolated from sea tidal flat.</title>
        <authorList>
            <person name="Yoo Y."/>
            <person name="Lee D.W."/>
            <person name="Kim B.S."/>
            <person name="Kim J.-J."/>
        </authorList>
    </citation>
    <scope>NUCLEOTIDE SEQUENCE [LARGE SCALE GENOMIC DNA]</scope>
    <source>
        <strain evidence="4 5">YJ-S3-2</strain>
    </source>
</reference>
<evidence type="ECO:0000256" key="1">
    <source>
        <dbReference type="ARBA" id="ARBA00005125"/>
    </source>
</evidence>
<protein>
    <submittedName>
        <fullName evidence="4">NAD-dependent epimerase/dehydratase family protein</fullName>
    </submittedName>
</protein>
<dbReference type="Pfam" id="PF01370">
    <property type="entry name" value="Epimerase"/>
    <property type="match status" value="1"/>
</dbReference>
<dbReference type="InterPro" id="IPR036291">
    <property type="entry name" value="NAD(P)-bd_dom_sf"/>
</dbReference>
<sequence>MAKKLLVTGASGFVGRELCKHLVSTGYEVIGVTRSDRADLPPGAILHRCNLEKDFLGDSLLRDVDCIVHLAGQAHGKGGEDHQELDHFRQVNVDVTLRLAKAALDSGVRRFVFVSSIGVHGAITDGRPISEQAPFNPESPYAVSKMEAELALIRLFEEEGESELTIVRPPLVYGDQAPGNFGKLLKLARMGIPLPLGRCSNRRNIISLSQLAAFMAVCIDHPAAGNETFVVAEESPVSTSDMVRALRAGMRRSAGLFPVPQWLMSSLLKFVGKRGMYIQLFCDLEIDGSKARKKLGWVPKSGSIEQLEEIGKRYADSLD</sequence>
<evidence type="ECO:0000259" key="3">
    <source>
        <dbReference type="Pfam" id="PF01370"/>
    </source>
</evidence>
<dbReference type="Proteomes" id="UP000313645">
    <property type="component" value="Unassembled WGS sequence"/>
</dbReference>
<proteinExistence type="inferred from homology"/>
<dbReference type="RefSeq" id="WP_123635009.1">
    <property type="nucleotide sequence ID" value="NZ_SJDL01000010.1"/>
</dbReference>
<comment type="caution">
    <text evidence="4">The sequence shown here is derived from an EMBL/GenBank/DDBJ whole genome shotgun (WGS) entry which is preliminary data.</text>
</comment>
<feature type="domain" description="NAD-dependent epimerase/dehydratase" evidence="3">
    <location>
        <begin position="6"/>
        <end position="231"/>
    </location>
</feature>
<comment type="similarity">
    <text evidence="2">Belongs to the NAD(P)-dependent epimerase/dehydratase family.</text>
</comment>
<evidence type="ECO:0000256" key="2">
    <source>
        <dbReference type="ARBA" id="ARBA00007637"/>
    </source>
</evidence>
<gene>
    <name evidence="4" type="ORF">EZI54_08610</name>
</gene>
<organism evidence="4 5">
    <name type="scientific">Marinobacter halodurans</name>
    <dbReference type="NCBI Taxonomy" id="2528979"/>
    <lineage>
        <taxon>Bacteria</taxon>
        <taxon>Pseudomonadati</taxon>
        <taxon>Pseudomonadota</taxon>
        <taxon>Gammaproteobacteria</taxon>
        <taxon>Pseudomonadales</taxon>
        <taxon>Marinobacteraceae</taxon>
        <taxon>Marinobacter</taxon>
    </lineage>
</organism>
<dbReference type="PANTHER" id="PTHR43000">
    <property type="entry name" value="DTDP-D-GLUCOSE 4,6-DEHYDRATASE-RELATED"/>
    <property type="match status" value="1"/>
</dbReference>
<dbReference type="EMBL" id="SJDL01000010">
    <property type="protein sequence ID" value="TBW56699.1"/>
    <property type="molecule type" value="Genomic_DNA"/>
</dbReference>
<evidence type="ECO:0000313" key="4">
    <source>
        <dbReference type="EMBL" id="TBW56699.1"/>
    </source>
</evidence>
<evidence type="ECO:0000313" key="5">
    <source>
        <dbReference type="Proteomes" id="UP000313645"/>
    </source>
</evidence>
<dbReference type="Gene3D" id="3.40.50.720">
    <property type="entry name" value="NAD(P)-binding Rossmann-like Domain"/>
    <property type="match status" value="1"/>
</dbReference>
<accession>A0ABY1ZLN5</accession>
<dbReference type="InterPro" id="IPR001509">
    <property type="entry name" value="Epimerase_deHydtase"/>
</dbReference>
<keyword evidence="5" id="KW-1185">Reference proteome</keyword>
<name>A0ABY1ZLN5_9GAMM</name>
<dbReference type="SUPFAM" id="SSF51735">
    <property type="entry name" value="NAD(P)-binding Rossmann-fold domains"/>
    <property type="match status" value="1"/>
</dbReference>